<feature type="compositionally biased region" description="Polar residues" evidence="1">
    <location>
        <begin position="16"/>
        <end position="30"/>
    </location>
</feature>
<evidence type="ECO:0000256" key="1">
    <source>
        <dbReference type="SAM" id="MobiDB-lite"/>
    </source>
</evidence>
<evidence type="ECO:0000313" key="2">
    <source>
        <dbReference type="EMBL" id="KIM58550.1"/>
    </source>
</evidence>
<dbReference type="EMBL" id="KN822084">
    <property type="protein sequence ID" value="KIM58550.1"/>
    <property type="molecule type" value="Genomic_DNA"/>
</dbReference>
<dbReference type="InterPro" id="IPR025533">
    <property type="entry name" value="DUF4419"/>
</dbReference>
<accession>A0A0C3DCU8</accession>
<evidence type="ECO:0000313" key="3">
    <source>
        <dbReference type="Proteomes" id="UP000053989"/>
    </source>
</evidence>
<feature type="region of interest" description="Disordered" evidence="1">
    <location>
        <begin position="16"/>
        <end position="58"/>
    </location>
</feature>
<gene>
    <name evidence="2" type="ORF">SCLCIDRAFT_27945</name>
</gene>
<dbReference type="HOGENOM" id="CLU_037155_3_0_1"/>
<sequence length="371" mass="40522">MGSILSALRFKFPRNTSKSTTVSASSNPGSLESAPSSTSAEAANTPSTTLKSSPADSLDDASAKARNIASVSFSPASHKAESFPSVRQITSLEFLRRTCPEAYEYAQDIIHSSIGSTPDVKPQRNGFVHTVLECYNKHHALTIRPDDVWIAILTQFSFFVSGNAEALRSLFVLHEGKKELTMIVEQEEGTVDWGVVVQMVVETMNRKIQENVIDPELRQLVAGIVMMATLKEFFGYNVGLCCGIPRVTLEGEKDDWVYLLNRIGKLKDIQIRFGNELVPDGVSYPRLDSSNVLGGTTQVNVTLKMGLKDCSTALIAGSVGTEIFSSGDKSLSGDGKRDTARPAIGWWWVLKEKKPTIYRNVAHSTSNIALT</sequence>
<feature type="compositionally biased region" description="Low complexity" evidence="1">
    <location>
        <begin position="32"/>
        <end position="56"/>
    </location>
</feature>
<dbReference type="Pfam" id="PF14388">
    <property type="entry name" value="DUF4419"/>
    <property type="match status" value="1"/>
</dbReference>
<protein>
    <submittedName>
        <fullName evidence="2">Uncharacterized protein</fullName>
    </submittedName>
</protein>
<dbReference type="PANTHER" id="PTHR31252:SF11">
    <property type="entry name" value="DUF4419 DOMAIN-CONTAINING PROTEIN"/>
    <property type="match status" value="1"/>
</dbReference>
<name>A0A0C3DCU8_9AGAM</name>
<dbReference type="Proteomes" id="UP000053989">
    <property type="component" value="Unassembled WGS sequence"/>
</dbReference>
<reference evidence="3" key="2">
    <citation type="submission" date="2015-01" db="EMBL/GenBank/DDBJ databases">
        <title>Evolutionary Origins and Diversification of the Mycorrhizal Mutualists.</title>
        <authorList>
            <consortium name="DOE Joint Genome Institute"/>
            <consortium name="Mycorrhizal Genomics Consortium"/>
            <person name="Kohler A."/>
            <person name="Kuo A."/>
            <person name="Nagy L.G."/>
            <person name="Floudas D."/>
            <person name="Copeland A."/>
            <person name="Barry K.W."/>
            <person name="Cichocki N."/>
            <person name="Veneault-Fourrey C."/>
            <person name="LaButti K."/>
            <person name="Lindquist E.A."/>
            <person name="Lipzen A."/>
            <person name="Lundell T."/>
            <person name="Morin E."/>
            <person name="Murat C."/>
            <person name="Riley R."/>
            <person name="Ohm R."/>
            <person name="Sun H."/>
            <person name="Tunlid A."/>
            <person name="Henrissat B."/>
            <person name="Grigoriev I.V."/>
            <person name="Hibbett D.S."/>
            <person name="Martin F."/>
        </authorList>
    </citation>
    <scope>NUCLEOTIDE SEQUENCE [LARGE SCALE GENOMIC DNA]</scope>
    <source>
        <strain evidence="3">Foug A</strain>
    </source>
</reference>
<dbReference type="InParanoid" id="A0A0C3DCU8"/>
<reference evidence="2 3" key="1">
    <citation type="submission" date="2014-04" db="EMBL/GenBank/DDBJ databases">
        <authorList>
            <consortium name="DOE Joint Genome Institute"/>
            <person name="Kuo A."/>
            <person name="Kohler A."/>
            <person name="Nagy L.G."/>
            <person name="Floudas D."/>
            <person name="Copeland A."/>
            <person name="Barry K.W."/>
            <person name="Cichocki N."/>
            <person name="Veneault-Fourrey C."/>
            <person name="LaButti K."/>
            <person name="Lindquist E.A."/>
            <person name="Lipzen A."/>
            <person name="Lundell T."/>
            <person name="Morin E."/>
            <person name="Murat C."/>
            <person name="Sun H."/>
            <person name="Tunlid A."/>
            <person name="Henrissat B."/>
            <person name="Grigoriev I.V."/>
            <person name="Hibbett D.S."/>
            <person name="Martin F."/>
            <person name="Nordberg H.P."/>
            <person name="Cantor M.N."/>
            <person name="Hua S.X."/>
        </authorList>
    </citation>
    <scope>NUCLEOTIDE SEQUENCE [LARGE SCALE GENOMIC DNA]</scope>
    <source>
        <strain evidence="2 3">Foug A</strain>
    </source>
</reference>
<organism evidence="2 3">
    <name type="scientific">Scleroderma citrinum Foug A</name>
    <dbReference type="NCBI Taxonomy" id="1036808"/>
    <lineage>
        <taxon>Eukaryota</taxon>
        <taxon>Fungi</taxon>
        <taxon>Dikarya</taxon>
        <taxon>Basidiomycota</taxon>
        <taxon>Agaricomycotina</taxon>
        <taxon>Agaricomycetes</taxon>
        <taxon>Agaricomycetidae</taxon>
        <taxon>Boletales</taxon>
        <taxon>Sclerodermatineae</taxon>
        <taxon>Sclerodermataceae</taxon>
        <taxon>Scleroderma</taxon>
    </lineage>
</organism>
<keyword evidence="3" id="KW-1185">Reference proteome</keyword>
<dbReference type="STRING" id="1036808.A0A0C3DCU8"/>
<dbReference type="AlphaFoldDB" id="A0A0C3DCU8"/>
<proteinExistence type="predicted"/>
<dbReference type="PANTHER" id="PTHR31252">
    <property type="entry name" value="DUF4419 DOMAIN-CONTAINING PROTEIN"/>
    <property type="match status" value="1"/>
</dbReference>
<dbReference type="OrthoDB" id="9978173at2759"/>